<gene>
    <name evidence="1" type="ORF">KH389_12935</name>
</gene>
<dbReference type="Proteomes" id="UP000678154">
    <property type="component" value="Chromosome"/>
</dbReference>
<keyword evidence="2" id="KW-1185">Reference proteome</keyword>
<dbReference type="Pfam" id="PF08238">
    <property type="entry name" value="Sel1"/>
    <property type="match status" value="5"/>
</dbReference>
<dbReference type="SMART" id="SM00671">
    <property type="entry name" value="SEL1"/>
    <property type="match status" value="4"/>
</dbReference>
<dbReference type="SUPFAM" id="SSF81901">
    <property type="entry name" value="HCP-like"/>
    <property type="match status" value="2"/>
</dbReference>
<sequence>MQVNGNKAAHPEGYDFVDLDFPQLAAEALEAARGLVECLYTAAHKDVPAYDLAIVESGSLKEMCARAMLDRDPEAMSQAGEYFLERAEQFPKFGLTRPDRYHIDAGADIEHSMFWFKQGADNDHPNCAYRYGYYLIRHLNVERNQEIRGEWYITKAADADHPEAVLYLAQSALEGLGSFTIDEVHALELFERAAELGSLKAVSQVGAMYASGRGCEVCPQKAAQYTLKAAYAGDPQAQYNLSVLYANGTNGLKSESEAIKWLQESAAQEFPEAVYDFACYIMEGHVPGRAPAEAEAEFEKAMQFDKFRARAAVLAAQMIYEREHSLDDLIRAAEHLQACYEMVVKEGGQDDLKELCLEACKDVVGALREHINKHGTAPNMKCSDVFCSLFFDQDCVPVADRETRWMQVVETLVTLGQSDAEAGTQYLLREACLPTRKKVRIPEVVQMAVSSPEIGLHLFR</sequence>
<dbReference type="InterPro" id="IPR050767">
    <property type="entry name" value="Sel1_AlgK"/>
</dbReference>
<proteinExistence type="predicted"/>
<accession>A0ABX8DYL2</accession>
<dbReference type="RefSeq" id="WP_213607450.1">
    <property type="nucleotide sequence ID" value="NZ_CP074676.1"/>
</dbReference>
<reference evidence="1 2" key="1">
    <citation type="journal article" date="2016" name="J. Hazard. Mater.">
        <title>A newly isolated Pseudomonas putida S-1 strain for batch-mode-propanethiol degradation and continuous treatment of propanethiol-containing waste gas.</title>
        <authorList>
            <person name="Chen D.Z."/>
            <person name="Sun Y.M."/>
            <person name="Han L.M."/>
            <person name="Chen J."/>
            <person name="Ye J.X."/>
            <person name="Chen J.M."/>
        </authorList>
    </citation>
    <scope>NUCLEOTIDE SEQUENCE [LARGE SCALE GENOMIC DNA]</scope>
    <source>
        <strain evidence="1 2">S-1</strain>
    </source>
</reference>
<protein>
    <submittedName>
        <fullName evidence="1">Sel1 repeat family protein</fullName>
    </submittedName>
</protein>
<organism evidence="1 2">
    <name type="scientific">Pseudomonas qingdaonensis</name>
    <dbReference type="NCBI Taxonomy" id="2056231"/>
    <lineage>
        <taxon>Bacteria</taxon>
        <taxon>Pseudomonadati</taxon>
        <taxon>Pseudomonadota</taxon>
        <taxon>Gammaproteobacteria</taxon>
        <taxon>Pseudomonadales</taxon>
        <taxon>Pseudomonadaceae</taxon>
        <taxon>Pseudomonas</taxon>
    </lineage>
</organism>
<evidence type="ECO:0000313" key="1">
    <source>
        <dbReference type="EMBL" id="QVL21426.1"/>
    </source>
</evidence>
<evidence type="ECO:0000313" key="2">
    <source>
        <dbReference type="Proteomes" id="UP000678154"/>
    </source>
</evidence>
<dbReference type="PANTHER" id="PTHR11102">
    <property type="entry name" value="SEL-1-LIKE PROTEIN"/>
    <property type="match status" value="1"/>
</dbReference>
<dbReference type="PANTHER" id="PTHR11102:SF160">
    <property type="entry name" value="ERAD-ASSOCIATED E3 UBIQUITIN-PROTEIN LIGASE COMPONENT HRD3"/>
    <property type="match status" value="1"/>
</dbReference>
<dbReference type="GeneID" id="87481160"/>
<dbReference type="InterPro" id="IPR011990">
    <property type="entry name" value="TPR-like_helical_dom_sf"/>
</dbReference>
<dbReference type="EMBL" id="CP074676">
    <property type="protein sequence ID" value="QVL21426.1"/>
    <property type="molecule type" value="Genomic_DNA"/>
</dbReference>
<dbReference type="Gene3D" id="1.25.40.10">
    <property type="entry name" value="Tetratricopeptide repeat domain"/>
    <property type="match status" value="1"/>
</dbReference>
<dbReference type="InterPro" id="IPR006597">
    <property type="entry name" value="Sel1-like"/>
</dbReference>
<name>A0ABX8DYL2_9PSED</name>